<sequence length="283" mass="31411">MAGSAGVREYRERLERVRNHIRANLDGPLNLDALADIACLSRFHWHRTYRGLTGETVWQTVKRLRLHRAASELANGSAPIEQIAERSGYTNPRAFSQAFKSDYGLSPLRYRAEGGHRRYDTLSWQEAEDMFDVRIEDHEPVVIAGMPHTGPYNDVGEAFDRFSSHMAANGGWEKSAGMAAICFSDPDITPPEEIRSLAGMALKPGETPPDGLESFTLPSGRYAVLTHKGPYGELAKAYHWFYGAWLAESGESAGSAPAVERYLNLPHNTAPTELLTEIHMQLG</sequence>
<dbReference type="PANTHER" id="PTHR40055:SF1">
    <property type="entry name" value="TRANSCRIPTIONAL REGULATOR YGIV-RELATED"/>
    <property type="match status" value="1"/>
</dbReference>
<name>A0A286HN29_9HYPH</name>
<evidence type="ECO:0000256" key="2">
    <source>
        <dbReference type="ARBA" id="ARBA00023125"/>
    </source>
</evidence>
<dbReference type="GO" id="GO:0043565">
    <property type="term" value="F:sequence-specific DNA binding"/>
    <property type="evidence" value="ECO:0007669"/>
    <property type="project" value="InterPro"/>
</dbReference>
<accession>A0A286HN29</accession>
<gene>
    <name evidence="5" type="ORF">SAMN05877838_0288</name>
</gene>
<keyword evidence="6" id="KW-1185">Reference proteome</keyword>
<dbReference type="Pfam" id="PF12833">
    <property type="entry name" value="HTH_18"/>
    <property type="match status" value="1"/>
</dbReference>
<organism evidence="5 6">
    <name type="scientific">Hoeflea halophila</name>
    <dbReference type="NCBI Taxonomy" id="714899"/>
    <lineage>
        <taxon>Bacteria</taxon>
        <taxon>Pseudomonadati</taxon>
        <taxon>Pseudomonadota</taxon>
        <taxon>Alphaproteobacteria</taxon>
        <taxon>Hyphomicrobiales</taxon>
        <taxon>Rhizobiaceae</taxon>
        <taxon>Hoeflea</taxon>
    </lineage>
</organism>
<dbReference type="EMBL" id="OCPC01000001">
    <property type="protein sequence ID" value="SOE08564.1"/>
    <property type="molecule type" value="Genomic_DNA"/>
</dbReference>
<dbReference type="InterPro" id="IPR010499">
    <property type="entry name" value="AraC_E-bd"/>
</dbReference>
<dbReference type="InterPro" id="IPR011256">
    <property type="entry name" value="Reg_factor_effector_dom_sf"/>
</dbReference>
<dbReference type="Gene3D" id="3.20.80.10">
    <property type="entry name" value="Regulatory factor, effector binding domain"/>
    <property type="match status" value="1"/>
</dbReference>
<dbReference type="InterPro" id="IPR020449">
    <property type="entry name" value="Tscrpt_reg_AraC-type_HTH"/>
</dbReference>
<keyword evidence="1" id="KW-0805">Transcription regulation</keyword>
<dbReference type="PROSITE" id="PS00041">
    <property type="entry name" value="HTH_ARAC_FAMILY_1"/>
    <property type="match status" value="1"/>
</dbReference>
<dbReference type="SUPFAM" id="SSF46689">
    <property type="entry name" value="Homeodomain-like"/>
    <property type="match status" value="2"/>
</dbReference>
<dbReference type="SMART" id="SM00871">
    <property type="entry name" value="AraC_E_bind"/>
    <property type="match status" value="1"/>
</dbReference>
<keyword evidence="3" id="KW-0804">Transcription</keyword>
<dbReference type="SUPFAM" id="SSF55136">
    <property type="entry name" value="Probable bacterial effector-binding domain"/>
    <property type="match status" value="1"/>
</dbReference>
<evidence type="ECO:0000256" key="3">
    <source>
        <dbReference type="ARBA" id="ARBA00023163"/>
    </source>
</evidence>
<protein>
    <submittedName>
        <fullName evidence="5">AraC family transcriptional regulator</fullName>
    </submittedName>
</protein>
<evidence type="ECO:0000313" key="5">
    <source>
        <dbReference type="EMBL" id="SOE08564.1"/>
    </source>
</evidence>
<keyword evidence="2" id="KW-0238">DNA-binding</keyword>
<evidence type="ECO:0000313" key="6">
    <source>
        <dbReference type="Proteomes" id="UP000219465"/>
    </source>
</evidence>
<dbReference type="InterPro" id="IPR029442">
    <property type="entry name" value="GyrI-like"/>
</dbReference>
<dbReference type="PRINTS" id="PR00032">
    <property type="entry name" value="HTHARAC"/>
</dbReference>
<dbReference type="InterPro" id="IPR009057">
    <property type="entry name" value="Homeodomain-like_sf"/>
</dbReference>
<dbReference type="GO" id="GO:0003700">
    <property type="term" value="F:DNA-binding transcription factor activity"/>
    <property type="evidence" value="ECO:0007669"/>
    <property type="project" value="InterPro"/>
</dbReference>
<feature type="domain" description="HTH araC/xylS-type" evidence="4">
    <location>
        <begin position="15"/>
        <end position="113"/>
    </location>
</feature>
<dbReference type="PROSITE" id="PS01124">
    <property type="entry name" value="HTH_ARAC_FAMILY_2"/>
    <property type="match status" value="1"/>
</dbReference>
<reference evidence="6" key="1">
    <citation type="submission" date="2017-08" db="EMBL/GenBank/DDBJ databases">
        <authorList>
            <person name="Varghese N."/>
            <person name="Submissions S."/>
        </authorList>
    </citation>
    <scope>NUCLEOTIDE SEQUENCE [LARGE SCALE GENOMIC DNA]</scope>
    <source>
        <strain evidence="6">KCTC 23107</strain>
    </source>
</reference>
<dbReference type="SMART" id="SM00342">
    <property type="entry name" value="HTH_ARAC"/>
    <property type="match status" value="1"/>
</dbReference>
<dbReference type="Pfam" id="PF06445">
    <property type="entry name" value="GyrI-like"/>
    <property type="match status" value="1"/>
</dbReference>
<dbReference type="InterPro" id="IPR050908">
    <property type="entry name" value="SmbC-like"/>
</dbReference>
<dbReference type="Proteomes" id="UP000219465">
    <property type="component" value="Unassembled WGS sequence"/>
</dbReference>
<evidence type="ECO:0000259" key="4">
    <source>
        <dbReference type="PROSITE" id="PS01124"/>
    </source>
</evidence>
<dbReference type="Gene3D" id="1.10.10.60">
    <property type="entry name" value="Homeodomain-like"/>
    <property type="match status" value="1"/>
</dbReference>
<dbReference type="RefSeq" id="WP_179758914.1">
    <property type="nucleotide sequence ID" value="NZ_OCPC01000001.1"/>
</dbReference>
<dbReference type="InterPro" id="IPR018062">
    <property type="entry name" value="HTH_AraC-typ_CS"/>
</dbReference>
<proteinExistence type="predicted"/>
<dbReference type="InterPro" id="IPR018060">
    <property type="entry name" value="HTH_AraC"/>
</dbReference>
<dbReference type="PANTHER" id="PTHR40055">
    <property type="entry name" value="TRANSCRIPTIONAL REGULATOR YGIV-RELATED"/>
    <property type="match status" value="1"/>
</dbReference>
<dbReference type="AlphaFoldDB" id="A0A286HN29"/>
<evidence type="ECO:0000256" key="1">
    <source>
        <dbReference type="ARBA" id="ARBA00023015"/>
    </source>
</evidence>